<keyword evidence="9" id="KW-0804">Transcription</keyword>
<evidence type="ECO:0000256" key="1">
    <source>
        <dbReference type="ARBA" id="ARBA00004123"/>
    </source>
</evidence>
<keyword evidence="7" id="KW-0238">DNA-binding</keyword>
<dbReference type="FunFam" id="3.30.160.60:FF:000026">
    <property type="entry name" value="Transcription factor Sp3"/>
    <property type="match status" value="1"/>
</dbReference>
<dbReference type="Proteomes" id="UP000242188">
    <property type="component" value="Unassembled WGS sequence"/>
</dbReference>
<evidence type="ECO:0000313" key="15">
    <source>
        <dbReference type="EMBL" id="OWF49637.1"/>
    </source>
</evidence>
<evidence type="ECO:0000256" key="7">
    <source>
        <dbReference type="ARBA" id="ARBA00023125"/>
    </source>
</evidence>
<dbReference type="Pfam" id="PF00096">
    <property type="entry name" value="zf-C2H2"/>
    <property type="match status" value="3"/>
</dbReference>
<dbReference type="PANTHER" id="PTHR23235">
    <property type="entry name" value="KRUEPPEL-LIKE TRANSCRIPTION FACTOR"/>
    <property type="match status" value="1"/>
</dbReference>
<dbReference type="FunFam" id="3.30.160.60:FF:000061">
    <property type="entry name" value="Transcription factor Sp3"/>
    <property type="match status" value="1"/>
</dbReference>
<evidence type="ECO:0000256" key="6">
    <source>
        <dbReference type="ARBA" id="ARBA00023015"/>
    </source>
</evidence>
<feature type="domain" description="C2H2-type" evidence="14">
    <location>
        <begin position="314"/>
        <end position="341"/>
    </location>
</feature>
<evidence type="ECO:0000256" key="13">
    <source>
        <dbReference type="SAM" id="MobiDB-lite"/>
    </source>
</evidence>
<dbReference type="PANTHER" id="PTHR23235:SF29">
    <property type="entry name" value="TRANSCRIPTION FACTOR SP5"/>
    <property type="match status" value="1"/>
</dbReference>
<dbReference type="GO" id="GO:0008270">
    <property type="term" value="F:zinc ion binding"/>
    <property type="evidence" value="ECO:0007669"/>
    <property type="project" value="UniProtKB-KW"/>
</dbReference>
<keyword evidence="16" id="KW-1185">Reference proteome</keyword>
<feature type="region of interest" description="Disordered" evidence="13">
    <location>
        <begin position="330"/>
        <end position="374"/>
    </location>
</feature>
<dbReference type="PROSITE" id="PS00028">
    <property type="entry name" value="ZINC_FINGER_C2H2_1"/>
    <property type="match status" value="3"/>
</dbReference>
<sequence>MATAIAAPRPLHFHQHTTMAGMNMKMSMRNVPEVTPGNFLRLCAPEVHRPTPSLPHPTWRPSPEVHIQEIMSSSLRTPLHPLQHMRQQQELAMQARQQEQLQCEQFNFELHQARLIQQNVLATGRQFLPTPSTMSIPPSMGNSPISPPVTLVQQQCNTPKQLSPAPAAEADIPWWSVQTSATPVPPDVKPEIHSHFLYAQQAGGVADLQYHAHIASVMHGMKSAITPTRRCRRCRCPNCQNSKNSDNPAKKKQHICHIPGCGKVYGKTSHLKAHLRWHSGERPFVCNWLFCGKSFTRSDELQRHLRTHTGEKRFGCPECGKRFMRSDHLSKHVKTHENKKLKQTSVDSGEDACTIDSDDEDIDVDGLDDDSDVMDENIDISCDYPPN</sequence>
<dbReference type="AlphaFoldDB" id="A0A210QLL8"/>
<dbReference type="InterPro" id="IPR036236">
    <property type="entry name" value="Znf_C2H2_sf"/>
</dbReference>
<dbReference type="SUPFAM" id="SSF57667">
    <property type="entry name" value="beta-beta-alpha zinc fingers"/>
    <property type="match status" value="2"/>
</dbReference>
<evidence type="ECO:0000313" key="16">
    <source>
        <dbReference type="Proteomes" id="UP000242188"/>
    </source>
</evidence>
<feature type="compositionally biased region" description="Acidic residues" evidence="13">
    <location>
        <begin position="356"/>
        <end position="374"/>
    </location>
</feature>
<dbReference type="STRING" id="6573.A0A210QLL8"/>
<keyword evidence="2" id="KW-0479">Metal-binding</keyword>
<dbReference type="SMART" id="SM00355">
    <property type="entry name" value="ZnF_C2H2"/>
    <property type="match status" value="3"/>
</dbReference>
<feature type="domain" description="C2H2-type" evidence="14">
    <location>
        <begin position="254"/>
        <end position="283"/>
    </location>
</feature>
<evidence type="ECO:0000256" key="4">
    <source>
        <dbReference type="ARBA" id="ARBA00022771"/>
    </source>
</evidence>
<dbReference type="OrthoDB" id="6365676at2759"/>
<evidence type="ECO:0000256" key="11">
    <source>
        <dbReference type="ARBA" id="ARBA00038409"/>
    </source>
</evidence>
<dbReference type="GO" id="GO:0000978">
    <property type="term" value="F:RNA polymerase II cis-regulatory region sequence-specific DNA binding"/>
    <property type="evidence" value="ECO:0007669"/>
    <property type="project" value="TreeGrafter"/>
</dbReference>
<comment type="caution">
    <text evidence="15">The sequence shown here is derived from an EMBL/GenBank/DDBJ whole genome shotgun (WGS) entry which is preliminary data.</text>
</comment>
<evidence type="ECO:0000256" key="8">
    <source>
        <dbReference type="ARBA" id="ARBA00023159"/>
    </source>
</evidence>
<accession>A0A210QLL8</accession>
<dbReference type="InterPro" id="IPR013087">
    <property type="entry name" value="Znf_C2H2_type"/>
</dbReference>
<organism evidence="15 16">
    <name type="scientific">Mizuhopecten yessoensis</name>
    <name type="common">Japanese scallop</name>
    <name type="synonym">Patinopecten yessoensis</name>
    <dbReference type="NCBI Taxonomy" id="6573"/>
    <lineage>
        <taxon>Eukaryota</taxon>
        <taxon>Metazoa</taxon>
        <taxon>Spiralia</taxon>
        <taxon>Lophotrochozoa</taxon>
        <taxon>Mollusca</taxon>
        <taxon>Bivalvia</taxon>
        <taxon>Autobranchia</taxon>
        <taxon>Pteriomorphia</taxon>
        <taxon>Pectinida</taxon>
        <taxon>Pectinoidea</taxon>
        <taxon>Pectinidae</taxon>
        <taxon>Mizuhopecten</taxon>
    </lineage>
</organism>
<dbReference type="Gene3D" id="3.30.160.60">
    <property type="entry name" value="Classic Zinc Finger"/>
    <property type="match status" value="3"/>
</dbReference>
<evidence type="ECO:0000256" key="5">
    <source>
        <dbReference type="ARBA" id="ARBA00022833"/>
    </source>
</evidence>
<evidence type="ECO:0000256" key="2">
    <source>
        <dbReference type="ARBA" id="ARBA00022723"/>
    </source>
</evidence>
<gene>
    <name evidence="15" type="ORF">KP79_PYT01032</name>
</gene>
<keyword evidence="4 12" id="KW-0863">Zinc-finger</keyword>
<comment type="similarity">
    <text evidence="11">Belongs to the Sp1 C2H2-type zinc-finger protein family.</text>
</comment>
<keyword evidence="8" id="KW-0010">Activator</keyword>
<evidence type="ECO:0000259" key="14">
    <source>
        <dbReference type="PROSITE" id="PS50157"/>
    </source>
</evidence>
<comment type="subcellular location">
    <subcellularLocation>
        <location evidence="1">Nucleus</location>
    </subcellularLocation>
</comment>
<dbReference type="GO" id="GO:0000981">
    <property type="term" value="F:DNA-binding transcription factor activity, RNA polymerase II-specific"/>
    <property type="evidence" value="ECO:0007669"/>
    <property type="project" value="TreeGrafter"/>
</dbReference>
<dbReference type="PROSITE" id="PS50157">
    <property type="entry name" value="ZINC_FINGER_C2H2_2"/>
    <property type="match status" value="3"/>
</dbReference>
<keyword evidence="3" id="KW-0677">Repeat</keyword>
<evidence type="ECO:0000256" key="10">
    <source>
        <dbReference type="ARBA" id="ARBA00023242"/>
    </source>
</evidence>
<dbReference type="EMBL" id="NEDP02003018">
    <property type="protein sequence ID" value="OWF49637.1"/>
    <property type="molecule type" value="Genomic_DNA"/>
</dbReference>
<dbReference type="GO" id="GO:0005634">
    <property type="term" value="C:nucleus"/>
    <property type="evidence" value="ECO:0007669"/>
    <property type="project" value="UniProtKB-SubCell"/>
</dbReference>
<protein>
    <submittedName>
        <fullName evidence="15">Transcription factor Sp5</fullName>
    </submittedName>
</protein>
<name>A0A210QLL8_MIZYE</name>
<evidence type="ECO:0000256" key="3">
    <source>
        <dbReference type="ARBA" id="ARBA00022737"/>
    </source>
</evidence>
<feature type="domain" description="C2H2-type" evidence="14">
    <location>
        <begin position="284"/>
        <end position="313"/>
    </location>
</feature>
<dbReference type="FunFam" id="3.30.160.60:FF:000014">
    <property type="entry name" value="Transcription factor Sp3"/>
    <property type="match status" value="1"/>
</dbReference>
<keyword evidence="10" id="KW-0539">Nucleus</keyword>
<dbReference type="CDD" id="cd22541">
    <property type="entry name" value="SP5_N"/>
    <property type="match status" value="1"/>
</dbReference>
<keyword evidence="5" id="KW-0862">Zinc</keyword>
<reference evidence="15 16" key="1">
    <citation type="journal article" date="2017" name="Nat. Ecol. Evol.">
        <title>Scallop genome provides insights into evolution of bilaterian karyotype and development.</title>
        <authorList>
            <person name="Wang S."/>
            <person name="Zhang J."/>
            <person name="Jiao W."/>
            <person name="Li J."/>
            <person name="Xun X."/>
            <person name="Sun Y."/>
            <person name="Guo X."/>
            <person name="Huan P."/>
            <person name="Dong B."/>
            <person name="Zhang L."/>
            <person name="Hu X."/>
            <person name="Sun X."/>
            <person name="Wang J."/>
            <person name="Zhao C."/>
            <person name="Wang Y."/>
            <person name="Wang D."/>
            <person name="Huang X."/>
            <person name="Wang R."/>
            <person name="Lv J."/>
            <person name="Li Y."/>
            <person name="Zhang Z."/>
            <person name="Liu B."/>
            <person name="Lu W."/>
            <person name="Hui Y."/>
            <person name="Liang J."/>
            <person name="Zhou Z."/>
            <person name="Hou R."/>
            <person name="Li X."/>
            <person name="Liu Y."/>
            <person name="Li H."/>
            <person name="Ning X."/>
            <person name="Lin Y."/>
            <person name="Zhao L."/>
            <person name="Xing Q."/>
            <person name="Dou J."/>
            <person name="Li Y."/>
            <person name="Mao J."/>
            <person name="Guo H."/>
            <person name="Dou H."/>
            <person name="Li T."/>
            <person name="Mu C."/>
            <person name="Jiang W."/>
            <person name="Fu Q."/>
            <person name="Fu X."/>
            <person name="Miao Y."/>
            <person name="Liu J."/>
            <person name="Yu Q."/>
            <person name="Li R."/>
            <person name="Liao H."/>
            <person name="Li X."/>
            <person name="Kong Y."/>
            <person name="Jiang Z."/>
            <person name="Chourrout D."/>
            <person name="Li R."/>
            <person name="Bao Z."/>
        </authorList>
    </citation>
    <scope>NUCLEOTIDE SEQUENCE [LARGE SCALE GENOMIC DNA]</scope>
    <source>
        <strain evidence="15 16">PY_sf001</strain>
    </source>
</reference>
<evidence type="ECO:0000256" key="9">
    <source>
        <dbReference type="ARBA" id="ARBA00023163"/>
    </source>
</evidence>
<proteinExistence type="inferred from homology"/>
<evidence type="ECO:0000256" key="12">
    <source>
        <dbReference type="PROSITE-ProRule" id="PRU00042"/>
    </source>
</evidence>
<keyword evidence="6" id="KW-0805">Transcription regulation</keyword>
<feature type="compositionally biased region" description="Basic and acidic residues" evidence="13">
    <location>
        <begin position="330"/>
        <end position="340"/>
    </location>
</feature>